<evidence type="ECO:0000256" key="1">
    <source>
        <dbReference type="ARBA" id="ARBA00022490"/>
    </source>
</evidence>
<dbReference type="PIRSF" id="PIRSF001586">
    <property type="entry name" value="FGAM_synth_I"/>
    <property type="match status" value="1"/>
</dbReference>
<dbReference type="GO" id="GO:0006189">
    <property type="term" value="P:'de novo' IMP biosynthetic process"/>
    <property type="evidence" value="ECO:0007669"/>
    <property type="project" value="InterPro"/>
</dbReference>
<dbReference type="PANTHER" id="PTHR10099:SF1">
    <property type="entry name" value="PHOSPHORIBOSYLFORMYLGLYCINAMIDINE SYNTHASE"/>
    <property type="match status" value="1"/>
</dbReference>
<dbReference type="InterPro" id="IPR029062">
    <property type="entry name" value="Class_I_gatase-like"/>
</dbReference>
<evidence type="ECO:0000256" key="4">
    <source>
        <dbReference type="ARBA" id="ARBA00022755"/>
    </source>
</evidence>
<dbReference type="Proteomes" id="UP000324143">
    <property type="component" value="Unassembled WGS sequence"/>
</dbReference>
<keyword evidence="2" id="KW-0436">Ligase</keyword>
<dbReference type="PROSITE" id="PS51273">
    <property type="entry name" value="GATASE_TYPE_1"/>
    <property type="match status" value="1"/>
</dbReference>
<dbReference type="GO" id="GO:0004642">
    <property type="term" value="F:phosphoribosylformylglycinamidine synthase activity"/>
    <property type="evidence" value="ECO:0007669"/>
    <property type="project" value="InterPro"/>
</dbReference>
<protein>
    <submittedName>
        <fullName evidence="8">Phosphoribosylformylglycinamidine synthase subunit PurQ</fullName>
    </submittedName>
</protein>
<dbReference type="Gene3D" id="3.40.50.880">
    <property type="match status" value="1"/>
</dbReference>
<dbReference type="GO" id="GO:0005524">
    <property type="term" value="F:ATP binding"/>
    <property type="evidence" value="ECO:0007669"/>
    <property type="project" value="UniProtKB-KW"/>
</dbReference>
<keyword evidence="5" id="KW-0378">Hydrolase</keyword>
<name>A0A5D0MI71_9BACT</name>
<proteinExistence type="predicted"/>
<dbReference type="Pfam" id="PF13507">
    <property type="entry name" value="GATase_5"/>
    <property type="match status" value="1"/>
</dbReference>
<evidence type="ECO:0000256" key="6">
    <source>
        <dbReference type="ARBA" id="ARBA00022840"/>
    </source>
</evidence>
<gene>
    <name evidence="8" type="ORF">FXF47_06650</name>
</gene>
<dbReference type="GO" id="GO:0016787">
    <property type="term" value="F:hydrolase activity"/>
    <property type="evidence" value="ECO:0007669"/>
    <property type="project" value="UniProtKB-KW"/>
</dbReference>
<dbReference type="SUPFAM" id="SSF52317">
    <property type="entry name" value="Class I glutamine amidotransferase-like"/>
    <property type="match status" value="1"/>
</dbReference>
<evidence type="ECO:0000256" key="7">
    <source>
        <dbReference type="ARBA" id="ARBA00022962"/>
    </source>
</evidence>
<dbReference type="GO" id="GO:0005737">
    <property type="term" value="C:cytoplasm"/>
    <property type="evidence" value="ECO:0007669"/>
    <property type="project" value="TreeGrafter"/>
</dbReference>
<evidence type="ECO:0000256" key="2">
    <source>
        <dbReference type="ARBA" id="ARBA00022598"/>
    </source>
</evidence>
<organism evidence="8 9">
    <name type="scientific">Candidatus Mcinerneyibacterium aminivorans</name>
    <dbReference type="NCBI Taxonomy" id="2703815"/>
    <lineage>
        <taxon>Bacteria</taxon>
        <taxon>Candidatus Macinerneyibacteriota</taxon>
        <taxon>Candidatus Mcinerneyibacteria</taxon>
        <taxon>Candidatus Mcinerneyibacteriales</taxon>
        <taxon>Candidatus Mcinerneyibacteriaceae</taxon>
        <taxon>Candidatus Mcinerneyibacterium</taxon>
    </lineage>
</organism>
<keyword evidence="7" id="KW-0315">Glutamine amidotransferase</keyword>
<keyword evidence="1" id="KW-0963">Cytoplasm</keyword>
<feature type="non-terminal residue" evidence="8">
    <location>
        <position position="1"/>
    </location>
</feature>
<evidence type="ECO:0000256" key="5">
    <source>
        <dbReference type="ARBA" id="ARBA00022801"/>
    </source>
</evidence>
<dbReference type="PANTHER" id="PTHR10099">
    <property type="entry name" value="PHOSPHORIBOSYLFORMYLGLYCINAMIDINE SYNTHASE"/>
    <property type="match status" value="1"/>
</dbReference>
<evidence type="ECO:0000256" key="3">
    <source>
        <dbReference type="ARBA" id="ARBA00022741"/>
    </source>
</evidence>
<dbReference type="EMBL" id="VSIX01000064">
    <property type="protein sequence ID" value="TYB30948.1"/>
    <property type="molecule type" value="Genomic_DNA"/>
</dbReference>
<dbReference type="AlphaFoldDB" id="A0A5D0MI71"/>
<keyword evidence="4" id="KW-0658">Purine biosynthesis</keyword>
<keyword evidence="3" id="KW-0547">Nucleotide-binding</keyword>
<keyword evidence="6" id="KW-0067">ATP-binding</keyword>
<evidence type="ECO:0000313" key="9">
    <source>
        <dbReference type="Proteomes" id="UP000324143"/>
    </source>
</evidence>
<keyword evidence="9" id="KW-1185">Reference proteome</keyword>
<sequence length="214" mass="24829">YNILALIGGFSFGDHISAGKVLATKFKYKLKKKLQNFVKKDKLILGICNGFQTLVKLGLLPAIKDYFIQEATLTENKCEHFYDGWVRLKINKSSKSVFTKKMDIIELPVRHGEGRIVFKNKKILEKLKRNDQIVLQYLDQNDNITTEYPYNPNGSIEGIAGICDKTGRILGLMPHPEAYINYYTHPNWRTRMKKKEVGDGYYIFKNCIDYFKEM</sequence>
<comment type="caution">
    <text evidence="8">The sequence shown here is derived from an EMBL/GenBank/DDBJ whole genome shotgun (WGS) entry which is preliminary data.</text>
</comment>
<dbReference type="InterPro" id="IPR010075">
    <property type="entry name" value="PRibForGlyAmidine_synth_PurQ"/>
</dbReference>
<evidence type="ECO:0000313" key="8">
    <source>
        <dbReference type="EMBL" id="TYB30948.1"/>
    </source>
</evidence>
<dbReference type="SMART" id="SM01211">
    <property type="entry name" value="GATase_5"/>
    <property type="match status" value="1"/>
</dbReference>
<accession>A0A5D0MI71</accession>
<reference evidence="8" key="1">
    <citation type="submission" date="2019-08" db="EMBL/GenBank/DDBJ databases">
        <title>Genomic characterization of a novel candidate phylum (ARYD3) from a high temperature, high salinity tertiary oil reservoir in north central Oklahoma, USA.</title>
        <authorList>
            <person name="Youssef N.H."/>
            <person name="Yadav A."/>
            <person name="Elshahed M.S."/>
        </authorList>
    </citation>
    <scope>NUCLEOTIDE SEQUENCE [LARGE SCALE GENOMIC DNA]</scope>
    <source>
        <strain evidence="8">ARYD3</strain>
    </source>
</reference>